<evidence type="ECO:0000313" key="5">
    <source>
        <dbReference type="Proteomes" id="UP001197875"/>
    </source>
</evidence>
<dbReference type="EMBL" id="JAJEPR010000008">
    <property type="protein sequence ID" value="MCC2189497.1"/>
    <property type="molecule type" value="Genomic_DNA"/>
</dbReference>
<evidence type="ECO:0000256" key="1">
    <source>
        <dbReference type="SAM" id="Phobius"/>
    </source>
</evidence>
<accession>A0AAE3DS04</accession>
<evidence type="ECO:0000313" key="4">
    <source>
        <dbReference type="EMBL" id="MCC2189497.1"/>
    </source>
</evidence>
<keyword evidence="5" id="KW-1185">Reference proteome</keyword>
<protein>
    <submittedName>
        <fullName evidence="4">GldG family protein</fullName>
    </submittedName>
</protein>
<feature type="transmembrane region" description="Helical" evidence="1">
    <location>
        <begin position="27"/>
        <end position="47"/>
    </location>
</feature>
<dbReference type="InterPro" id="IPR055396">
    <property type="entry name" value="DUF7088"/>
</dbReference>
<reference evidence="4 5" key="1">
    <citation type="submission" date="2021-10" db="EMBL/GenBank/DDBJ databases">
        <title>Anaerobic single-cell dispensing facilitates the cultivation of human gut bacteria.</title>
        <authorList>
            <person name="Afrizal A."/>
        </authorList>
    </citation>
    <scope>NUCLEOTIDE SEQUENCE [LARGE SCALE GENOMIC DNA]</scope>
    <source>
        <strain evidence="4 5">CLA-AA-H277</strain>
    </source>
</reference>
<feature type="domain" description="DUF7088" evidence="3">
    <location>
        <begin position="62"/>
        <end position="149"/>
    </location>
</feature>
<keyword evidence="1" id="KW-0472">Membrane</keyword>
<feature type="domain" description="ABC-type uncharacterised transport system" evidence="2">
    <location>
        <begin position="207"/>
        <end position="390"/>
    </location>
</feature>
<dbReference type="Proteomes" id="UP001197875">
    <property type="component" value="Unassembled WGS sequence"/>
</dbReference>
<feature type="transmembrane region" description="Helical" evidence="1">
    <location>
        <begin position="457"/>
        <end position="479"/>
    </location>
</feature>
<dbReference type="InterPro" id="IPR019196">
    <property type="entry name" value="ABC_transp_unknown"/>
</dbReference>
<evidence type="ECO:0000259" key="3">
    <source>
        <dbReference type="Pfam" id="PF23357"/>
    </source>
</evidence>
<dbReference type="Pfam" id="PF09822">
    <property type="entry name" value="ABC_transp_aux"/>
    <property type="match status" value="1"/>
</dbReference>
<sequence>MKKPSIKKPNIKNILPKWSSKNIRKGSYSLGISVVVLAIAVVFNLVVGKLPSQYRNVDLSQTKLSTIGDTTKELVSNLDQDVTIYQIAESGSENETIQKLLERYEGLSSHVKVETMDPVLHPNFVSEYTDDDLASNSLIVVGENRSKVIPYADMFESTINYQTYQYETTGFDGEGQVTSAISYVTTDSLPVMYTITGHEEATMTDDMKSAIEKENIEMKDLNLLTEESVPDDADSVMLFSPQNDLSEEEADKLITYMENGGKAIIITSYSDKEMPNLQKVLNNYGIGTMAGVVLEADGQHYISGNPTYLVPNIGSADALGELAKSNSYVLMPVAQAVEKLEDRRDTVTIESLLTTSDSAYVKTNINGTLEKEDGDAEGPFDVGVAVTESVDNGETKLVYLTSANLFSQQVDAMVSGNNVKLLANSVSWMCDQEQSVSIPSKSTQISYLTVTAASARMWGMVTIGLLPVLCLVIGGGIWFKRRKR</sequence>
<gene>
    <name evidence="4" type="ORF">LKD71_06725</name>
</gene>
<name>A0AAE3DS04_9FIRM</name>
<keyword evidence="1" id="KW-1133">Transmembrane helix</keyword>
<dbReference type="RefSeq" id="WP_227614837.1">
    <property type="nucleotide sequence ID" value="NZ_JAJEPR010000008.1"/>
</dbReference>
<comment type="caution">
    <text evidence="4">The sequence shown here is derived from an EMBL/GenBank/DDBJ whole genome shotgun (WGS) entry which is preliminary data.</text>
</comment>
<keyword evidence="1" id="KW-0812">Transmembrane</keyword>
<evidence type="ECO:0000259" key="2">
    <source>
        <dbReference type="Pfam" id="PF09822"/>
    </source>
</evidence>
<dbReference type="Pfam" id="PF23357">
    <property type="entry name" value="DUF7088"/>
    <property type="match status" value="1"/>
</dbReference>
<organism evidence="4 5">
    <name type="scientific">Fusicatenibacter faecihominis</name>
    <dbReference type="NCBI Taxonomy" id="2881276"/>
    <lineage>
        <taxon>Bacteria</taxon>
        <taxon>Bacillati</taxon>
        <taxon>Bacillota</taxon>
        <taxon>Clostridia</taxon>
        <taxon>Lachnospirales</taxon>
        <taxon>Lachnospiraceae</taxon>
        <taxon>Fusicatenibacter</taxon>
    </lineage>
</organism>
<proteinExistence type="predicted"/>
<dbReference type="AlphaFoldDB" id="A0AAE3DS04"/>